<sequence length="274" mass="29611">MDDLESFLQDFQAFSFGDGMDDDQLELVVARALADDGANAGNAHGDNLVPIMQGGQQQGAEHDPQGAHVHGDFEMERSLNEIIEGLEQKMAVFDAHLLALERKTEEVQRLLQKLVAMTERSYHNARLVQRINPSWSHDSSRAPSNTPSGRHVNTVPPTSNNPGVWKGQHADGAGPSRGTSVSEKAEGVASAAYFDKALFDVVAPDSLEHGFPDLPTREGTSNTAKQALTVAGEILPTSKDVRFCQGIPKMSSMSSTMGPPSSVVRHAKHMLSFN</sequence>
<proteinExistence type="predicted"/>
<name>A0ABU6RQY2_9FABA</name>
<organism evidence="3 4">
    <name type="scientific">Stylosanthes scabra</name>
    <dbReference type="NCBI Taxonomy" id="79078"/>
    <lineage>
        <taxon>Eukaryota</taxon>
        <taxon>Viridiplantae</taxon>
        <taxon>Streptophyta</taxon>
        <taxon>Embryophyta</taxon>
        <taxon>Tracheophyta</taxon>
        <taxon>Spermatophyta</taxon>
        <taxon>Magnoliopsida</taxon>
        <taxon>eudicotyledons</taxon>
        <taxon>Gunneridae</taxon>
        <taxon>Pentapetalae</taxon>
        <taxon>rosids</taxon>
        <taxon>fabids</taxon>
        <taxon>Fabales</taxon>
        <taxon>Fabaceae</taxon>
        <taxon>Papilionoideae</taxon>
        <taxon>50 kb inversion clade</taxon>
        <taxon>dalbergioids sensu lato</taxon>
        <taxon>Dalbergieae</taxon>
        <taxon>Pterocarpus clade</taxon>
        <taxon>Stylosanthes</taxon>
    </lineage>
</organism>
<gene>
    <name evidence="3" type="ORF">PIB30_078519</name>
</gene>
<protein>
    <submittedName>
        <fullName evidence="3">Uncharacterized protein</fullName>
    </submittedName>
</protein>
<evidence type="ECO:0000256" key="2">
    <source>
        <dbReference type="SAM" id="MobiDB-lite"/>
    </source>
</evidence>
<keyword evidence="1" id="KW-0175">Coiled coil</keyword>
<dbReference type="EMBL" id="JASCZI010031295">
    <property type="protein sequence ID" value="MED6126445.1"/>
    <property type="molecule type" value="Genomic_DNA"/>
</dbReference>
<feature type="coiled-coil region" evidence="1">
    <location>
        <begin position="83"/>
        <end position="120"/>
    </location>
</feature>
<evidence type="ECO:0000256" key="1">
    <source>
        <dbReference type="SAM" id="Coils"/>
    </source>
</evidence>
<evidence type="ECO:0000313" key="3">
    <source>
        <dbReference type="EMBL" id="MED6126445.1"/>
    </source>
</evidence>
<feature type="region of interest" description="Disordered" evidence="2">
    <location>
        <begin position="133"/>
        <end position="183"/>
    </location>
</feature>
<evidence type="ECO:0000313" key="4">
    <source>
        <dbReference type="Proteomes" id="UP001341840"/>
    </source>
</evidence>
<reference evidence="3 4" key="1">
    <citation type="journal article" date="2023" name="Plants (Basel)">
        <title>Bridging the Gap: Combining Genomics and Transcriptomics Approaches to Understand Stylosanthes scabra, an Orphan Legume from the Brazilian Caatinga.</title>
        <authorList>
            <person name="Ferreira-Neto J.R.C."/>
            <person name="da Silva M.D."/>
            <person name="Binneck E."/>
            <person name="de Melo N.F."/>
            <person name="da Silva R.H."/>
            <person name="de Melo A.L.T.M."/>
            <person name="Pandolfi V."/>
            <person name="Bustamante F.O."/>
            <person name="Brasileiro-Vidal A.C."/>
            <person name="Benko-Iseppon A.M."/>
        </authorList>
    </citation>
    <scope>NUCLEOTIDE SEQUENCE [LARGE SCALE GENOMIC DNA]</scope>
    <source>
        <tissue evidence="3">Leaves</tissue>
    </source>
</reference>
<dbReference type="Proteomes" id="UP001341840">
    <property type="component" value="Unassembled WGS sequence"/>
</dbReference>
<feature type="compositionally biased region" description="Polar residues" evidence="2">
    <location>
        <begin position="133"/>
        <end position="148"/>
    </location>
</feature>
<comment type="caution">
    <text evidence="3">The sequence shown here is derived from an EMBL/GenBank/DDBJ whole genome shotgun (WGS) entry which is preliminary data.</text>
</comment>
<accession>A0ABU6RQY2</accession>
<keyword evidence="4" id="KW-1185">Reference proteome</keyword>